<organism evidence="5 6">
    <name type="scientific">Desulfosarcina ovata subsp. sediminis</name>
    <dbReference type="NCBI Taxonomy" id="885957"/>
    <lineage>
        <taxon>Bacteria</taxon>
        <taxon>Pseudomonadati</taxon>
        <taxon>Thermodesulfobacteriota</taxon>
        <taxon>Desulfobacteria</taxon>
        <taxon>Desulfobacterales</taxon>
        <taxon>Desulfosarcinaceae</taxon>
        <taxon>Desulfosarcina</taxon>
    </lineage>
</organism>
<keyword evidence="1" id="KW-0677">Repeat</keyword>
<dbReference type="InterPro" id="IPR036770">
    <property type="entry name" value="Ankyrin_rpt-contain_sf"/>
</dbReference>
<dbReference type="SUPFAM" id="SSF48403">
    <property type="entry name" value="Ankyrin repeat"/>
    <property type="match status" value="1"/>
</dbReference>
<dbReference type="Proteomes" id="UP000425960">
    <property type="component" value="Chromosome"/>
</dbReference>
<evidence type="ECO:0000313" key="6">
    <source>
        <dbReference type="Proteomes" id="UP000425960"/>
    </source>
</evidence>
<evidence type="ECO:0000313" key="5">
    <source>
        <dbReference type="EMBL" id="BBO84193.1"/>
    </source>
</evidence>
<feature type="compositionally biased region" description="Low complexity" evidence="4">
    <location>
        <begin position="433"/>
        <end position="443"/>
    </location>
</feature>
<dbReference type="KEGG" id="dov:DSCO28_47590"/>
<feature type="compositionally biased region" description="Polar residues" evidence="4">
    <location>
        <begin position="456"/>
        <end position="467"/>
    </location>
</feature>
<dbReference type="RefSeq" id="WP_155324193.1">
    <property type="nucleotide sequence ID" value="NZ_AP021876.1"/>
</dbReference>
<dbReference type="PANTHER" id="PTHR24189:SF71">
    <property type="entry name" value="ANKYRIN REPEAT DOMAIN 39"/>
    <property type="match status" value="1"/>
</dbReference>
<gene>
    <name evidence="5" type="ORF">DSCO28_47590</name>
</gene>
<protein>
    <submittedName>
        <fullName evidence="5">Uncharacterized protein</fullName>
    </submittedName>
</protein>
<sequence length="686" mass="74558">MIRANPAARIGWVSFLLFLGMLLAGRAAWGNDFTADISARMFNSDVTGKVYAGAGRYRMDLTVAGDDVEKGPVVVTDRVKGVTLLLNPNTRTYDTFENFSLRAYMLDPFQAITYLQEKVARRPIGTETVAGYACDHDGFYDQDVKLADVWFARDLDAFPVKAHIVSGRKDGAIKVKTNIRDVTLELSNIKVAPIDSAVFAIPAGYAKEVHPSQVRKDKPAITQTVKGSAPWGRRIGQGGEIQVAVDPHRPVAIVLKNLTDRSSCRYRIIPQNGALDATPAQPVALTKKWQKKRFEIKKSKKSAQVMVHVEEGLVYAAVTNEADPFAFSRDRKIQEGYLHLSILGATQIDLDPARPATITVTGDSQDAPASRVVLKCFQRGKQDKTIQQECRLANGDHKVFHFAPEQQVRACDIGVKGENDGIVYHAEQPAAAPAKTRTANASATAKPGSTPKIVRTPSSASVGRTSTIQPGSKAAALDKATAKIIIRALNNGDVAAVRERIDNGMDPNALVYGAPLLQKAANLSTADMVKMIIGRGGDLAYRDRSGNDALSQAQSNRKHWQAVIAALVEAGAPVNGETHVWKLAFKTKNGVFQPGVRETLAMLFSKGADINKPISKSGTTLLMHAAKKAWLEPLEFYLDHGANIDARDASGQTALDWARTPRRGEKAYEQQNRQAIIERLVSLGAP</sequence>
<dbReference type="InterPro" id="IPR050745">
    <property type="entry name" value="Multifunctional_regulatory"/>
</dbReference>
<feature type="repeat" description="ANK" evidence="3">
    <location>
        <begin position="617"/>
        <end position="649"/>
    </location>
</feature>
<dbReference type="InterPro" id="IPR002110">
    <property type="entry name" value="Ankyrin_rpt"/>
</dbReference>
<evidence type="ECO:0000256" key="1">
    <source>
        <dbReference type="ARBA" id="ARBA00022737"/>
    </source>
</evidence>
<dbReference type="GO" id="GO:0005737">
    <property type="term" value="C:cytoplasm"/>
    <property type="evidence" value="ECO:0007669"/>
    <property type="project" value="TreeGrafter"/>
</dbReference>
<dbReference type="PANTHER" id="PTHR24189">
    <property type="entry name" value="MYOTROPHIN"/>
    <property type="match status" value="1"/>
</dbReference>
<accession>A0A5K7ZVC7</accession>
<evidence type="ECO:0000256" key="4">
    <source>
        <dbReference type="SAM" id="MobiDB-lite"/>
    </source>
</evidence>
<keyword evidence="2 3" id="KW-0040">ANK repeat</keyword>
<dbReference type="PROSITE" id="PS50297">
    <property type="entry name" value="ANK_REP_REGION"/>
    <property type="match status" value="1"/>
</dbReference>
<dbReference type="PROSITE" id="PS50088">
    <property type="entry name" value="ANK_REPEAT"/>
    <property type="match status" value="1"/>
</dbReference>
<dbReference type="EMBL" id="AP021876">
    <property type="protein sequence ID" value="BBO84193.1"/>
    <property type="molecule type" value="Genomic_DNA"/>
</dbReference>
<dbReference type="AlphaFoldDB" id="A0A5K7ZVC7"/>
<dbReference type="Gene3D" id="1.25.40.20">
    <property type="entry name" value="Ankyrin repeat-containing domain"/>
    <property type="match status" value="1"/>
</dbReference>
<feature type="region of interest" description="Disordered" evidence="4">
    <location>
        <begin position="433"/>
        <end position="467"/>
    </location>
</feature>
<name>A0A5K7ZVC7_9BACT</name>
<evidence type="ECO:0000256" key="2">
    <source>
        <dbReference type="ARBA" id="ARBA00023043"/>
    </source>
</evidence>
<proteinExistence type="predicted"/>
<reference evidence="5 6" key="1">
    <citation type="submission" date="2019-11" db="EMBL/GenBank/DDBJ databases">
        <title>Comparative genomics of hydrocarbon-degrading Desulfosarcina strains.</title>
        <authorList>
            <person name="Watanabe M."/>
            <person name="Kojima H."/>
            <person name="Fukui M."/>
        </authorList>
    </citation>
    <scope>NUCLEOTIDE SEQUENCE [LARGE SCALE GENOMIC DNA]</scope>
    <source>
        <strain evidence="5 6">28bB2T</strain>
    </source>
</reference>
<evidence type="ECO:0000256" key="3">
    <source>
        <dbReference type="PROSITE-ProRule" id="PRU00023"/>
    </source>
</evidence>